<feature type="domain" description="Exocyst complex component Sec8 N-terminal" evidence="5">
    <location>
        <begin position="47"/>
        <end position="146"/>
    </location>
</feature>
<dbReference type="GO" id="GO:0006612">
    <property type="term" value="P:protein targeting to membrane"/>
    <property type="evidence" value="ECO:0007669"/>
    <property type="project" value="UniProtKB-UniRule"/>
</dbReference>
<dbReference type="InterPro" id="IPR048630">
    <property type="entry name" value="Sec8_M"/>
</dbReference>
<evidence type="ECO:0000313" key="7">
    <source>
        <dbReference type="EMBL" id="CRZ10598.1"/>
    </source>
</evidence>
<evidence type="ECO:0000256" key="3">
    <source>
        <dbReference type="ARBA" id="ARBA00022927"/>
    </source>
</evidence>
<dbReference type="GO" id="GO:0000145">
    <property type="term" value="C:exocyst"/>
    <property type="evidence" value="ECO:0007669"/>
    <property type="project" value="UniProtKB-UniRule"/>
</dbReference>
<keyword evidence="1 4" id="KW-0813">Transport</keyword>
<proteinExistence type="inferred from homology"/>
<name>A0A0H5R8Z3_9EUKA</name>
<dbReference type="EMBL" id="HACM01010156">
    <property type="protein sequence ID" value="CRZ10598.1"/>
    <property type="molecule type" value="Transcribed_RNA"/>
</dbReference>
<evidence type="ECO:0000256" key="4">
    <source>
        <dbReference type="RuleBase" id="RU367079"/>
    </source>
</evidence>
<dbReference type="GO" id="GO:0090522">
    <property type="term" value="P:vesicle tethering involved in exocytosis"/>
    <property type="evidence" value="ECO:0007669"/>
    <property type="project" value="UniProtKB-UniRule"/>
</dbReference>
<dbReference type="Pfam" id="PF04048">
    <property type="entry name" value="Sec8_N"/>
    <property type="match status" value="1"/>
</dbReference>
<evidence type="ECO:0000259" key="5">
    <source>
        <dbReference type="Pfam" id="PF04048"/>
    </source>
</evidence>
<comment type="similarity">
    <text evidence="4">Belongs to the SEC8 family.</text>
</comment>
<evidence type="ECO:0000256" key="2">
    <source>
        <dbReference type="ARBA" id="ARBA00022483"/>
    </source>
</evidence>
<dbReference type="PANTHER" id="PTHR14146:SF0">
    <property type="entry name" value="EXOCYST COMPLEX COMPONENT 4"/>
    <property type="match status" value="1"/>
</dbReference>
<evidence type="ECO:0000259" key="6">
    <source>
        <dbReference type="Pfam" id="PF20652"/>
    </source>
</evidence>
<dbReference type="InterPro" id="IPR007191">
    <property type="entry name" value="Sec8_exocyst_N"/>
</dbReference>
<dbReference type="PANTHER" id="PTHR14146">
    <property type="entry name" value="EXOCYST COMPLEX COMPONENT 4"/>
    <property type="match status" value="1"/>
</dbReference>
<dbReference type="GO" id="GO:0015031">
    <property type="term" value="P:protein transport"/>
    <property type="evidence" value="ECO:0007669"/>
    <property type="project" value="UniProtKB-KW"/>
</dbReference>
<reference evidence="7" key="1">
    <citation type="submission" date="2015-04" db="EMBL/GenBank/DDBJ databases">
        <title>The genome sequence of the plant pathogenic Rhizarian Plasmodiophora brassicae reveals insights in its biotrophic life cycle and the origin of chitin synthesis.</title>
        <authorList>
            <person name="Schwelm A."/>
            <person name="Fogelqvist J."/>
            <person name="Knaust A."/>
            <person name="Julke S."/>
            <person name="Lilja T."/>
            <person name="Dhandapani V."/>
            <person name="Bonilla-Rosso G."/>
            <person name="Karlsson M."/>
            <person name="Shevchenko A."/>
            <person name="Choi S.R."/>
            <person name="Kim H.G."/>
            <person name="Park J.Y."/>
            <person name="Lim Y.P."/>
            <person name="Ludwig-Muller J."/>
            <person name="Dixelius C."/>
        </authorList>
    </citation>
    <scope>NUCLEOTIDE SEQUENCE</scope>
    <source>
        <tissue evidence="7">Potato root galls</tissue>
    </source>
</reference>
<dbReference type="AlphaFoldDB" id="A0A0H5R8Z3"/>
<organism evidence="7">
    <name type="scientific">Spongospora subterranea</name>
    <dbReference type="NCBI Taxonomy" id="70186"/>
    <lineage>
        <taxon>Eukaryota</taxon>
        <taxon>Sar</taxon>
        <taxon>Rhizaria</taxon>
        <taxon>Endomyxa</taxon>
        <taxon>Phytomyxea</taxon>
        <taxon>Plasmodiophorida</taxon>
        <taxon>Plasmodiophoridae</taxon>
        <taxon>Spongospora</taxon>
    </lineage>
</organism>
<keyword evidence="3 4" id="KW-0653">Protein transport</keyword>
<protein>
    <recommendedName>
        <fullName evidence="4">Exocyst complex component Sec8</fullName>
    </recommendedName>
</protein>
<feature type="domain" description="Exocyst complex component Sec8 middle helical bundle" evidence="6">
    <location>
        <begin position="279"/>
        <end position="455"/>
    </location>
</feature>
<accession>A0A0H5R8Z3</accession>
<evidence type="ECO:0000256" key="1">
    <source>
        <dbReference type="ARBA" id="ARBA00022448"/>
    </source>
</evidence>
<dbReference type="GO" id="GO:0006904">
    <property type="term" value="P:vesicle docking involved in exocytosis"/>
    <property type="evidence" value="ECO:0007669"/>
    <property type="project" value="InterPro"/>
</dbReference>
<dbReference type="InterPro" id="IPR039682">
    <property type="entry name" value="Sec8/EXOC4"/>
</dbReference>
<sequence>MSTRSYTGTEDKDEKEVLANLTRSKIPGDVFDADTFSPFKYLDWDPKELNNWLGVVEDAVDVLVNKYHKGFNTSTNSFTAILGSFTTNQKHCTKVEESMAEARRLIENRNQKRLYSLYMENMKLQFATEIVERVIEMSRVPDLLKQYLKKKQYLHGVLLLSRAIDALFEDDLKDIGALKDIHDNILETRNHLSEDLLDQLDAQIYLKSSGPRSRLQNAESFQSTVQPVDDVSLVVSQYGATANTSSNQLSIDPGVSTSDIDSTLRPLLAQEALPEFIRNPEQDSTRYMTLLTHALHRLQRLPAARTGLLKRLRPALRAIIESETNAIKQEAFSSPRSQASRRGSTWAHNTLIELLKQVFSAFTRVLFNHNLVCRLLNSLESVPFSEDAYGIVRCWFEMQSETWAMLLSYLQQSSHPSVPTLRTVSHSNTLEISSPSAMGSSNQMKLNFSFADSCVASVSGISQNGEKRPSVVGSPVAVQEPNTTSNLNWIPVLPDNILIIYQPVMDFTDQAKNLTGVQRKHQGDMLRDMLASFVKVSFVPRVRADANFRVNEIFANSFAFALHESGSRSEHDNDRLTPGLAVSVFEVSGVIEHIMDDYFRLPYDKMALQECIIGILTRVLGRYQEKFQEVTSGIYSVCLVGDPAVIEILRQDPIYQQNHAFKTITKLTQAEFFKQEIPVYYRLLNQLDRLDQGQLLLDPKQWQLIAVISESLTWLLQRVVTLTNPSSSGQLFEIPPNIQHGFQLLAEKCTMLLRIEFHCHSFYFLGNMVSCDYASRDETSEAEKFVVDLNKDLCSADEALSTVLSQPREILDHIFGTQVLVVTLILIRNAAAMQNKLINRQGQARILRNIFALQQNLALVAPNSNPSLDRARQYWELLKETDVDVFLQSHQMLYSQEEIIAIKNLHRVFAEARARSKPIVTLP</sequence>
<keyword evidence="2 4" id="KW-0268">Exocytosis</keyword>
<comment type="function">
    <text evidence="4">Component of the exocyst complex involved in the docking of exocytic vesicles with fusion sites on the plasma membrane.</text>
</comment>
<dbReference type="GO" id="GO:0006893">
    <property type="term" value="P:Golgi to plasma membrane transport"/>
    <property type="evidence" value="ECO:0007669"/>
    <property type="project" value="TreeGrafter"/>
</dbReference>
<dbReference type="Pfam" id="PF20652">
    <property type="entry name" value="Sec8_C"/>
    <property type="match status" value="1"/>
</dbReference>